<sequence>YLITSENRIVRFAVDEVKLQNEEATGNRLFKLNTGEKIIGVRDPLLLHHP</sequence>
<dbReference type="EMBL" id="AUZM01000341">
    <property type="protein sequence ID" value="ERT03591.1"/>
    <property type="molecule type" value="Genomic_DNA"/>
</dbReference>
<dbReference type="Gene3D" id="2.120.10.90">
    <property type="entry name" value="DNA gyrase/topoisomerase IV, subunit A, C-terminal"/>
    <property type="match status" value="1"/>
</dbReference>
<organism evidence="1 3">
    <name type="scientific">Lyngbya aestuarii BL J</name>
    <dbReference type="NCBI Taxonomy" id="1348334"/>
    <lineage>
        <taxon>Bacteria</taxon>
        <taxon>Bacillati</taxon>
        <taxon>Cyanobacteriota</taxon>
        <taxon>Cyanophyceae</taxon>
        <taxon>Oscillatoriophycideae</taxon>
        <taxon>Oscillatoriales</taxon>
        <taxon>Microcoleaceae</taxon>
        <taxon>Lyngbya</taxon>
    </lineage>
</organism>
<dbReference type="Proteomes" id="UP000017127">
    <property type="component" value="Unassembled WGS sequence"/>
</dbReference>
<dbReference type="SUPFAM" id="SSF101904">
    <property type="entry name" value="GyrA/ParC C-terminal domain-like"/>
    <property type="match status" value="1"/>
</dbReference>
<protein>
    <submittedName>
        <fullName evidence="1">DNA gyrase C-terminal domain, beta-propeller family protein</fullName>
    </submittedName>
</protein>
<name>U7Q9Z6_9CYAN</name>
<dbReference type="EMBL" id="AUZM01000044">
    <property type="protein sequence ID" value="ERT06024.1"/>
    <property type="molecule type" value="Genomic_DNA"/>
</dbReference>
<comment type="caution">
    <text evidence="1">The sequence shown here is derived from an EMBL/GenBank/DDBJ whole genome shotgun (WGS) entry which is preliminary data.</text>
</comment>
<gene>
    <name evidence="2" type="ORF">M595_4006</name>
    <name evidence="1" type="ORF">M595_6471</name>
</gene>
<evidence type="ECO:0000313" key="1">
    <source>
        <dbReference type="EMBL" id="ERT03591.1"/>
    </source>
</evidence>
<accession>U7Q9Z6</accession>
<dbReference type="OrthoDB" id="9806486at2"/>
<reference evidence="1 3" key="1">
    <citation type="journal article" date="2013" name="Front. Microbiol.">
        <title>Comparative genomic analyses of the cyanobacterium, Lyngbya aestuarii BL J, a powerful hydrogen producer.</title>
        <authorList>
            <person name="Kothari A."/>
            <person name="Vaughn M."/>
            <person name="Garcia-Pichel F."/>
        </authorList>
    </citation>
    <scope>NUCLEOTIDE SEQUENCE [LARGE SCALE GENOMIC DNA]</scope>
    <source>
        <strain evidence="1 3">BL J</strain>
    </source>
</reference>
<evidence type="ECO:0000313" key="3">
    <source>
        <dbReference type="Proteomes" id="UP000017127"/>
    </source>
</evidence>
<evidence type="ECO:0000313" key="2">
    <source>
        <dbReference type="EMBL" id="ERT06024.1"/>
    </source>
</evidence>
<dbReference type="InterPro" id="IPR035516">
    <property type="entry name" value="Gyrase/topoIV_suA_C"/>
</dbReference>
<dbReference type="AlphaFoldDB" id="U7Q9Z6"/>
<feature type="non-terminal residue" evidence="1">
    <location>
        <position position="1"/>
    </location>
</feature>
<keyword evidence="3" id="KW-1185">Reference proteome</keyword>
<proteinExistence type="predicted"/>